<keyword evidence="6 10" id="KW-1133">Transmembrane helix</keyword>
<gene>
    <name evidence="13" type="primary">LOC109114529</name>
</gene>
<dbReference type="GO" id="GO:0006885">
    <property type="term" value="P:regulation of pH"/>
    <property type="evidence" value="ECO:0000318"/>
    <property type="project" value="GO_Central"/>
</dbReference>
<evidence type="ECO:0000256" key="3">
    <source>
        <dbReference type="ARBA" id="ARBA00022538"/>
    </source>
</evidence>
<feature type="transmembrane region" description="Helical" evidence="10">
    <location>
        <begin position="282"/>
        <end position="304"/>
    </location>
</feature>
<evidence type="ECO:0000256" key="1">
    <source>
        <dbReference type="ARBA" id="ARBA00004141"/>
    </source>
</evidence>
<proteinExistence type="inferred from homology"/>
<evidence type="ECO:0000256" key="6">
    <source>
        <dbReference type="ARBA" id="ARBA00022989"/>
    </source>
</evidence>
<dbReference type="OrthoDB" id="1938353at2759"/>
<accession>A0A1U8Q4E2</accession>
<evidence type="ECO:0000256" key="2">
    <source>
        <dbReference type="ARBA" id="ARBA00022448"/>
    </source>
</evidence>
<dbReference type="eggNOG" id="KOG1650">
    <property type="taxonomic scope" value="Eukaryota"/>
</dbReference>
<dbReference type="InterPro" id="IPR050794">
    <property type="entry name" value="CPA2_transporter"/>
</dbReference>
<evidence type="ECO:0000256" key="5">
    <source>
        <dbReference type="ARBA" id="ARBA00022958"/>
    </source>
</evidence>
<dbReference type="RefSeq" id="XP_019052910.1">
    <property type="nucleotide sequence ID" value="XM_019197365.1"/>
</dbReference>
<dbReference type="Pfam" id="PF00999">
    <property type="entry name" value="Na_H_Exchanger"/>
    <property type="match status" value="1"/>
</dbReference>
<protein>
    <submittedName>
        <fullName evidence="13">Cation/H(+) antiporter 15-like</fullName>
    </submittedName>
</protein>
<organism evidence="12 13">
    <name type="scientific">Nelumbo nucifera</name>
    <name type="common">Sacred lotus</name>
    <dbReference type="NCBI Taxonomy" id="4432"/>
    <lineage>
        <taxon>Eukaryota</taxon>
        <taxon>Viridiplantae</taxon>
        <taxon>Streptophyta</taxon>
        <taxon>Embryophyta</taxon>
        <taxon>Tracheophyta</taxon>
        <taxon>Spermatophyta</taxon>
        <taxon>Magnoliopsida</taxon>
        <taxon>Proteales</taxon>
        <taxon>Nelumbonaceae</taxon>
        <taxon>Nelumbo</taxon>
    </lineage>
</organism>
<dbReference type="PANTHER" id="PTHR32468">
    <property type="entry name" value="CATION/H + ANTIPORTER"/>
    <property type="match status" value="1"/>
</dbReference>
<dbReference type="GO" id="GO:0098662">
    <property type="term" value="P:inorganic cation transmembrane transport"/>
    <property type="evidence" value="ECO:0000318"/>
    <property type="project" value="GO_Central"/>
</dbReference>
<evidence type="ECO:0000259" key="11">
    <source>
        <dbReference type="Pfam" id="PF00999"/>
    </source>
</evidence>
<comment type="subcellular location">
    <subcellularLocation>
        <location evidence="1">Membrane</location>
        <topology evidence="1">Multi-pass membrane protein</topology>
    </subcellularLocation>
</comment>
<evidence type="ECO:0000313" key="12">
    <source>
        <dbReference type="Proteomes" id="UP000189703"/>
    </source>
</evidence>
<dbReference type="InParanoid" id="A0A1U8Q4E2"/>
<feature type="transmembrane region" description="Helical" evidence="10">
    <location>
        <begin position="203"/>
        <end position="223"/>
    </location>
</feature>
<name>A0A1U8Q4E2_NELNU</name>
<evidence type="ECO:0000256" key="7">
    <source>
        <dbReference type="ARBA" id="ARBA00023065"/>
    </source>
</evidence>
<dbReference type="GO" id="GO:0016020">
    <property type="term" value="C:membrane"/>
    <property type="evidence" value="ECO:0007669"/>
    <property type="project" value="UniProtKB-SubCell"/>
</dbReference>
<keyword evidence="7" id="KW-0406">Ion transport</keyword>
<feature type="transmembrane region" description="Helical" evidence="10">
    <location>
        <begin position="69"/>
        <end position="91"/>
    </location>
</feature>
<evidence type="ECO:0000313" key="13">
    <source>
        <dbReference type="RefSeq" id="XP_019052910.1"/>
    </source>
</evidence>
<feature type="transmembrane region" description="Helical" evidence="10">
    <location>
        <begin position="103"/>
        <end position="124"/>
    </location>
</feature>
<feature type="transmembrane region" description="Helical" evidence="10">
    <location>
        <begin position="136"/>
        <end position="158"/>
    </location>
</feature>
<evidence type="ECO:0000256" key="4">
    <source>
        <dbReference type="ARBA" id="ARBA00022692"/>
    </source>
</evidence>
<evidence type="ECO:0000256" key="8">
    <source>
        <dbReference type="ARBA" id="ARBA00023136"/>
    </source>
</evidence>
<keyword evidence="2" id="KW-0813">Transport</keyword>
<feature type="transmembrane region" description="Helical" evidence="10">
    <location>
        <begin position="34"/>
        <end position="57"/>
    </location>
</feature>
<dbReference type="InterPro" id="IPR006153">
    <property type="entry name" value="Cation/H_exchanger_TM"/>
</dbReference>
<evidence type="ECO:0000256" key="9">
    <source>
        <dbReference type="ARBA" id="ARBA00038341"/>
    </source>
</evidence>
<dbReference type="GO" id="GO:0012505">
    <property type="term" value="C:endomembrane system"/>
    <property type="evidence" value="ECO:0000318"/>
    <property type="project" value="GO_Central"/>
</dbReference>
<dbReference type="Gene3D" id="1.20.1530.20">
    <property type="match status" value="1"/>
</dbReference>
<keyword evidence="12" id="KW-1185">Reference proteome</keyword>
<keyword evidence="4 10" id="KW-0812">Transmembrane</keyword>
<keyword evidence="3" id="KW-0633">Potassium transport</keyword>
<keyword evidence="5" id="KW-0630">Potassium</keyword>
<feature type="transmembrane region" description="Helical" evidence="10">
    <location>
        <begin position="170"/>
        <end position="191"/>
    </location>
</feature>
<dbReference type="OMA" id="HSAFGAL"/>
<dbReference type="PANTHER" id="PTHR32468:SF26">
    <property type="entry name" value="CATION_H(+) ANTIPORTER 15"/>
    <property type="match status" value="1"/>
</dbReference>
<dbReference type="InterPro" id="IPR038770">
    <property type="entry name" value="Na+/solute_symporter_sf"/>
</dbReference>
<dbReference type="GeneID" id="109114529"/>
<sequence length="351" mass="38574">MYECYNLMKGGIILGPSALGRSERFNQIVFPEKAMFILNTMAVMGIVYFIFLIGVKMDKNLILNPRKKAYRIGAISLVVPFVLVGFMSYLLQRPLAGLVQGHFFLFLAASLSITAFPVLALALEELNLLTSELGKLAMSSSMINDMIGWFFMGLFVALHQRNSINSLRAIASTTLLITFITHVLRPCIILIDKITPAGRLVDRVYVVAILITVLFLSLLSNMVGASAVDAPLVLGIVIPEGSPLGASIVERTETVVGQILLPLFFVRCGLAVDVFKIADMTAFAALEFVVFMGYVGKLAATVLISLYCGVSIRHSLSLGLIMNIRGLVEVITFIHWRSQKVIPNSQINRWN</sequence>
<dbReference type="AlphaFoldDB" id="A0A1U8Q4E2"/>
<keyword evidence="8 10" id="KW-0472">Membrane</keyword>
<feature type="domain" description="Cation/H+ exchanger transmembrane" evidence="11">
    <location>
        <begin position="11"/>
        <end position="344"/>
    </location>
</feature>
<evidence type="ECO:0000256" key="10">
    <source>
        <dbReference type="SAM" id="Phobius"/>
    </source>
</evidence>
<dbReference type="GO" id="GO:0006813">
    <property type="term" value="P:potassium ion transport"/>
    <property type="evidence" value="ECO:0007669"/>
    <property type="project" value="UniProtKB-KW"/>
</dbReference>
<comment type="similarity">
    <text evidence="9">Belongs to the monovalent cation:proton antiporter 2 (CPA2) transporter (TC 2.A.37) family. CHX (TC 2.A.37.4) subfamily.</text>
</comment>
<reference evidence="13" key="1">
    <citation type="submission" date="2025-08" db="UniProtKB">
        <authorList>
            <consortium name="RefSeq"/>
        </authorList>
    </citation>
    <scope>IDENTIFICATION</scope>
</reference>
<dbReference type="GO" id="GO:0015297">
    <property type="term" value="F:antiporter activity"/>
    <property type="evidence" value="ECO:0007669"/>
    <property type="project" value="InterPro"/>
</dbReference>
<dbReference type="Proteomes" id="UP000189703">
    <property type="component" value="Unplaced"/>
</dbReference>
<dbReference type="KEGG" id="nnu:109114529"/>
<dbReference type="GO" id="GO:1902600">
    <property type="term" value="P:proton transmembrane transport"/>
    <property type="evidence" value="ECO:0007669"/>
    <property type="project" value="InterPro"/>
</dbReference>